<dbReference type="PANTHER" id="PTHR10380">
    <property type="entry name" value="CUTICLE PROTEIN"/>
    <property type="match status" value="1"/>
</dbReference>
<dbReference type="PRINTS" id="PR00947">
    <property type="entry name" value="CUTICLE"/>
</dbReference>
<feature type="signal peptide" evidence="5">
    <location>
        <begin position="1"/>
        <end position="16"/>
    </location>
</feature>
<reference evidence="8 9" key="1">
    <citation type="submission" date="2020-04" db="EMBL/GenBank/DDBJ databases">
        <authorList>
            <person name="Wallbank WR R."/>
            <person name="Pardo Diaz C."/>
            <person name="Kozak K."/>
            <person name="Martin S."/>
            <person name="Jiggins C."/>
            <person name="Moest M."/>
            <person name="Warren A I."/>
            <person name="Byers J.R.P. K."/>
            <person name="Montejo-Kovacevich G."/>
            <person name="Yen C E."/>
        </authorList>
    </citation>
    <scope>NUCLEOTIDE SEQUENCE [LARGE SCALE GENOMIC DNA]</scope>
</reference>
<dbReference type="Pfam" id="PF00379">
    <property type="entry name" value="Chitin_bind_4"/>
    <property type="match status" value="1"/>
</dbReference>
<comment type="caution">
    <text evidence="6">The sequence shown here is derived from an EMBL/GenBank/DDBJ whole genome shotgun (WGS) entry which is preliminary data.</text>
</comment>
<evidence type="ECO:0000313" key="8">
    <source>
        <dbReference type="Proteomes" id="UP000494106"/>
    </source>
</evidence>
<evidence type="ECO:0000256" key="5">
    <source>
        <dbReference type="SAM" id="SignalP"/>
    </source>
</evidence>
<evidence type="ECO:0000256" key="3">
    <source>
        <dbReference type="PROSITE-ProRule" id="PRU00497"/>
    </source>
</evidence>
<dbReference type="PROSITE" id="PS00233">
    <property type="entry name" value="CHIT_BIND_RR_1"/>
    <property type="match status" value="1"/>
</dbReference>
<keyword evidence="8" id="KW-1185">Reference proteome</keyword>
<dbReference type="PROSITE" id="PS51155">
    <property type="entry name" value="CHIT_BIND_RR_2"/>
    <property type="match status" value="1"/>
</dbReference>
<keyword evidence="2 5" id="KW-0732">Signal</keyword>
<proteinExistence type="predicted"/>
<evidence type="ECO:0000313" key="9">
    <source>
        <dbReference type="Proteomes" id="UP000494256"/>
    </source>
</evidence>
<protein>
    <submittedName>
        <fullName evidence="6">Uncharacterized protein</fullName>
    </submittedName>
</protein>
<dbReference type="Proteomes" id="UP000494256">
    <property type="component" value="Unassembled WGS sequence"/>
</dbReference>
<evidence type="ECO:0000313" key="6">
    <source>
        <dbReference type="EMBL" id="CAB3244703.1"/>
    </source>
</evidence>
<dbReference type="InterPro" id="IPR000618">
    <property type="entry name" value="Insect_cuticle"/>
</dbReference>
<dbReference type="OrthoDB" id="6376650at2759"/>
<feature type="region of interest" description="Disordered" evidence="4">
    <location>
        <begin position="184"/>
        <end position="216"/>
    </location>
</feature>
<dbReference type="GO" id="GO:0062129">
    <property type="term" value="C:chitin-based extracellular matrix"/>
    <property type="evidence" value="ECO:0007669"/>
    <property type="project" value="TreeGrafter"/>
</dbReference>
<dbReference type="InterPro" id="IPR031311">
    <property type="entry name" value="CHIT_BIND_RR_consensus"/>
</dbReference>
<organism evidence="6 8">
    <name type="scientific">Arctia plantaginis</name>
    <name type="common">Wood tiger moth</name>
    <name type="synonym">Phalaena plantaginis</name>
    <dbReference type="NCBI Taxonomy" id="874455"/>
    <lineage>
        <taxon>Eukaryota</taxon>
        <taxon>Metazoa</taxon>
        <taxon>Ecdysozoa</taxon>
        <taxon>Arthropoda</taxon>
        <taxon>Hexapoda</taxon>
        <taxon>Insecta</taxon>
        <taxon>Pterygota</taxon>
        <taxon>Neoptera</taxon>
        <taxon>Endopterygota</taxon>
        <taxon>Lepidoptera</taxon>
        <taxon>Glossata</taxon>
        <taxon>Ditrysia</taxon>
        <taxon>Noctuoidea</taxon>
        <taxon>Erebidae</taxon>
        <taxon>Arctiinae</taxon>
        <taxon>Arctia</taxon>
    </lineage>
</organism>
<evidence type="ECO:0000256" key="1">
    <source>
        <dbReference type="ARBA" id="ARBA00022460"/>
    </source>
</evidence>
<evidence type="ECO:0000313" key="7">
    <source>
        <dbReference type="EMBL" id="CAB3260648.1"/>
    </source>
</evidence>
<accession>A0A8S1AIV7</accession>
<sequence>MKLFIVFTAILAFTLAEEEKREVQTNIEDSEAAATSVEILNDGDDLVKAASSYVSPNYIQQQYEPQRPIQPVNTWVQPAKPPVQNNYWGNTGGQHHHHTTPQVPVIKNDVYYGDNGDYKYEYKTADGTHVGEQGWFTDPKQTDESLVKKGWYSFVGADGITYTVTYWADHTGYHAYGAHLPSPNRPSYPSQTQSPYPVQSTTQRPTYPPKPIYTTPRPTYTVKPTYPIYQTQQPIYYPTQQQTYYPQQQPSYNQPQQQVYNPHYNV</sequence>
<dbReference type="AlphaFoldDB" id="A0A8S1AIV7"/>
<name>A0A8S1AIV7_ARCPL</name>
<dbReference type="EMBL" id="CADEBC010000522">
    <property type="protein sequence ID" value="CAB3244703.1"/>
    <property type="molecule type" value="Genomic_DNA"/>
</dbReference>
<evidence type="ECO:0000256" key="4">
    <source>
        <dbReference type="SAM" id="MobiDB-lite"/>
    </source>
</evidence>
<dbReference type="PANTHER" id="PTHR10380:SF173">
    <property type="entry name" value="CUTICULAR PROTEIN 47EF, ISOFORM C-RELATED"/>
    <property type="match status" value="1"/>
</dbReference>
<feature type="compositionally biased region" description="Low complexity" evidence="4">
    <location>
        <begin position="187"/>
        <end position="205"/>
    </location>
</feature>
<dbReference type="GO" id="GO:0008010">
    <property type="term" value="F:structural constituent of chitin-based larval cuticle"/>
    <property type="evidence" value="ECO:0007669"/>
    <property type="project" value="TreeGrafter"/>
</dbReference>
<keyword evidence="1 3" id="KW-0193">Cuticle</keyword>
<feature type="region of interest" description="Disordered" evidence="4">
    <location>
        <begin position="245"/>
        <end position="266"/>
    </location>
</feature>
<evidence type="ECO:0000256" key="2">
    <source>
        <dbReference type="ARBA" id="ARBA00022729"/>
    </source>
</evidence>
<dbReference type="InterPro" id="IPR050468">
    <property type="entry name" value="Cuticle_Struct_Prot"/>
</dbReference>
<dbReference type="EMBL" id="CADEBD010000857">
    <property type="protein sequence ID" value="CAB3260648.1"/>
    <property type="molecule type" value="Genomic_DNA"/>
</dbReference>
<feature type="chain" id="PRO_5036273087" evidence="5">
    <location>
        <begin position="17"/>
        <end position="266"/>
    </location>
</feature>
<dbReference type="Proteomes" id="UP000494106">
    <property type="component" value="Unassembled WGS sequence"/>
</dbReference>
<gene>
    <name evidence="6" type="ORF">APLA_LOCUS10100</name>
    <name evidence="7" type="ORF">APLA_LOCUS17123</name>
</gene>